<gene>
    <name evidence="2" type="ORF">CEXT_295051</name>
</gene>
<feature type="region of interest" description="Disordered" evidence="1">
    <location>
        <begin position="45"/>
        <end position="75"/>
    </location>
</feature>
<reference evidence="2 3" key="1">
    <citation type="submission" date="2021-06" db="EMBL/GenBank/DDBJ databases">
        <title>Caerostris extrusa draft genome.</title>
        <authorList>
            <person name="Kono N."/>
            <person name="Arakawa K."/>
        </authorList>
    </citation>
    <scope>NUCLEOTIDE SEQUENCE [LARGE SCALE GENOMIC DNA]</scope>
</reference>
<protein>
    <submittedName>
        <fullName evidence="2">Uncharacterized protein</fullName>
    </submittedName>
</protein>
<dbReference type="Proteomes" id="UP001054945">
    <property type="component" value="Unassembled WGS sequence"/>
</dbReference>
<dbReference type="AlphaFoldDB" id="A0AAV4RU43"/>
<accession>A0AAV4RU43</accession>
<sequence length="81" mass="8709">MMWRYFCANEPAAQECCSASLEVDISIPVARHQLAHLASPLSLVTSRRSRDAEDSEDGGEGSPLGRKKSSSVEGALLYAVV</sequence>
<evidence type="ECO:0000256" key="1">
    <source>
        <dbReference type="SAM" id="MobiDB-lite"/>
    </source>
</evidence>
<evidence type="ECO:0000313" key="3">
    <source>
        <dbReference type="Proteomes" id="UP001054945"/>
    </source>
</evidence>
<dbReference type="EMBL" id="BPLR01008329">
    <property type="protein sequence ID" value="GIY23906.1"/>
    <property type="molecule type" value="Genomic_DNA"/>
</dbReference>
<comment type="caution">
    <text evidence="2">The sequence shown here is derived from an EMBL/GenBank/DDBJ whole genome shotgun (WGS) entry which is preliminary data.</text>
</comment>
<keyword evidence="3" id="KW-1185">Reference proteome</keyword>
<name>A0AAV4RU43_CAEEX</name>
<evidence type="ECO:0000313" key="2">
    <source>
        <dbReference type="EMBL" id="GIY23906.1"/>
    </source>
</evidence>
<proteinExistence type="predicted"/>
<organism evidence="2 3">
    <name type="scientific">Caerostris extrusa</name>
    <name type="common">Bark spider</name>
    <name type="synonym">Caerostris bankana</name>
    <dbReference type="NCBI Taxonomy" id="172846"/>
    <lineage>
        <taxon>Eukaryota</taxon>
        <taxon>Metazoa</taxon>
        <taxon>Ecdysozoa</taxon>
        <taxon>Arthropoda</taxon>
        <taxon>Chelicerata</taxon>
        <taxon>Arachnida</taxon>
        <taxon>Araneae</taxon>
        <taxon>Araneomorphae</taxon>
        <taxon>Entelegynae</taxon>
        <taxon>Araneoidea</taxon>
        <taxon>Araneidae</taxon>
        <taxon>Caerostris</taxon>
    </lineage>
</organism>